<dbReference type="Proteomes" id="UP000488956">
    <property type="component" value="Unassembled WGS sequence"/>
</dbReference>
<dbReference type="Proteomes" id="UP000441208">
    <property type="component" value="Unassembled WGS sequence"/>
</dbReference>
<dbReference type="Proteomes" id="UP000460718">
    <property type="component" value="Unassembled WGS sequence"/>
</dbReference>
<dbReference type="Proteomes" id="UP000440367">
    <property type="component" value="Unassembled WGS sequence"/>
</dbReference>
<evidence type="ECO:0000313" key="6">
    <source>
        <dbReference type="EMBL" id="KAE9096330.1"/>
    </source>
</evidence>
<accession>A0A6A3VUP6</accession>
<evidence type="ECO:0000313" key="12">
    <source>
        <dbReference type="Proteomes" id="UP000429523"/>
    </source>
</evidence>
<evidence type="ECO:0000313" key="9">
    <source>
        <dbReference type="EMBL" id="KAE9183974.1"/>
    </source>
</evidence>
<evidence type="ECO:0000313" key="14">
    <source>
        <dbReference type="Proteomes" id="UP000437068"/>
    </source>
</evidence>
<dbReference type="Proteomes" id="UP000476176">
    <property type="component" value="Unassembled WGS sequence"/>
</dbReference>
<dbReference type="EMBL" id="QXGD01003097">
    <property type="protein sequence ID" value="KAE9180754.1"/>
    <property type="molecule type" value="Genomic_DNA"/>
</dbReference>
<keyword evidence="1" id="KW-0472">Membrane</keyword>
<evidence type="ECO:0000313" key="13">
    <source>
        <dbReference type="Proteomes" id="UP000433483"/>
    </source>
</evidence>
<keyword evidence="13" id="KW-1185">Reference proteome</keyword>
<evidence type="ECO:0000313" key="3">
    <source>
        <dbReference type="EMBL" id="KAE8982487.1"/>
    </source>
</evidence>
<dbReference type="Proteomes" id="UP000440732">
    <property type="component" value="Unassembled WGS sequence"/>
</dbReference>
<dbReference type="EMBL" id="QXFW01002064">
    <property type="protein sequence ID" value="KAE8982487.1"/>
    <property type="molecule type" value="Genomic_DNA"/>
</dbReference>
<name>A0A6A3VUP6_9STRA</name>
<comment type="caution">
    <text evidence="7">The sequence shown here is derived from an EMBL/GenBank/DDBJ whole genome shotgun (WGS) entry which is preliminary data.</text>
</comment>
<dbReference type="EMBL" id="QXFX01002638">
    <property type="protein sequence ID" value="KAE9075064.1"/>
    <property type="molecule type" value="Genomic_DNA"/>
</dbReference>
<gene>
    <name evidence="10" type="ORF">PF001_g25881</name>
    <name evidence="8" type="ORF">PF002_g27474</name>
    <name evidence="9" type="ORF">PF004_g23790</name>
    <name evidence="7" type="ORF">PF005_g26632</name>
    <name evidence="5" type="ORF">PF006_g26029</name>
    <name evidence="6" type="ORF">PF007_g17041</name>
    <name evidence="11" type="ORF">PF008_g23248</name>
    <name evidence="2" type="ORF">PF009_g27462</name>
    <name evidence="4" type="ORF">PF010_g24461</name>
    <name evidence="3" type="ORF">PF011_g21594</name>
</gene>
<proteinExistence type="predicted"/>
<dbReference type="Proteomes" id="UP000429523">
    <property type="component" value="Unassembled WGS sequence"/>
</dbReference>
<dbReference type="EMBL" id="QXGE01003119">
    <property type="protein sequence ID" value="KAE9276973.1"/>
    <property type="molecule type" value="Genomic_DNA"/>
</dbReference>
<dbReference type="EMBL" id="QXGF01003152">
    <property type="protein sequence ID" value="KAE8922271.1"/>
    <property type="molecule type" value="Genomic_DNA"/>
</dbReference>
<evidence type="ECO:0000313" key="17">
    <source>
        <dbReference type="Proteomes" id="UP000441208"/>
    </source>
</evidence>
<evidence type="ECO:0000313" key="10">
    <source>
        <dbReference type="EMBL" id="KAE9276973.1"/>
    </source>
</evidence>
<dbReference type="Proteomes" id="UP000486351">
    <property type="component" value="Unassembled WGS sequence"/>
</dbReference>
<protein>
    <submittedName>
        <fullName evidence="7">Uncharacterized protein</fullName>
    </submittedName>
</protein>
<dbReference type="EMBL" id="QXFZ01001130">
    <property type="protein sequence ID" value="KAE9096330.1"/>
    <property type="molecule type" value="Genomic_DNA"/>
</dbReference>
<dbReference type="Proteomes" id="UP000437068">
    <property type="component" value="Unassembled WGS sequence"/>
</dbReference>
<dbReference type="EMBL" id="QXGA01003185">
    <property type="protein sequence ID" value="KAE9086438.1"/>
    <property type="molecule type" value="Genomic_DNA"/>
</dbReference>
<evidence type="ECO:0000256" key="1">
    <source>
        <dbReference type="SAM" id="Phobius"/>
    </source>
</evidence>
<dbReference type="EMBL" id="QXGB01003127">
    <property type="protein sequence ID" value="KAE9172620.1"/>
    <property type="molecule type" value="Genomic_DNA"/>
</dbReference>
<evidence type="ECO:0000313" key="15">
    <source>
        <dbReference type="Proteomes" id="UP000440367"/>
    </source>
</evidence>
<evidence type="ECO:0000313" key="20">
    <source>
        <dbReference type="Proteomes" id="UP000486351"/>
    </source>
</evidence>
<dbReference type="Proteomes" id="UP000433483">
    <property type="component" value="Unassembled WGS sequence"/>
</dbReference>
<dbReference type="EMBL" id="QXFY01002311">
    <property type="protein sequence ID" value="KAE9299450.1"/>
    <property type="molecule type" value="Genomic_DNA"/>
</dbReference>
<evidence type="ECO:0000313" key="19">
    <source>
        <dbReference type="Proteomes" id="UP000476176"/>
    </source>
</evidence>
<feature type="transmembrane region" description="Helical" evidence="1">
    <location>
        <begin position="12"/>
        <end position="40"/>
    </location>
</feature>
<evidence type="ECO:0000313" key="5">
    <source>
        <dbReference type="EMBL" id="KAE9086438.1"/>
    </source>
</evidence>
<evidence type="ECO:0000313" key="18">
    <source>
        <dbReference type="Proteomes" id="UP000460718"/>
    </source>
</evidence>
<dbReference type="EMBL" id="QXGC01002603">
    <property type="protein sequence ID" value="KAE9183974.1"/>
    <property type="molecule type" value="Genomic_DNA"/>
</dbReference>
<dbReference type="AlphaFoldDB" id="A0A6A3VUP6"/>
<evidence type="ECO:0000313" key="4">
    <source>
        <dbReference type="EMBL" id="KAE9075064.1"/>
    </source>
</evidence>
<evidence type="ECO:0000313" key="16">
    <source>
        <dbReference type="Proteomes" id="UP000440732"/>
    </source>
</evidence>
<organism evidence="7 13">
    <name type="scientific">Phytophthora fragariae</name>
    <dbReference type="NCBI Taxonomy" id="53985"/>
    <lineage>
        <taxon>Eukaryota</taxon>
        <taxon>Sar</taxon>
        <taxon>Stramenopiles</taxon>
        <taxon>Oomycota</taxon>
        <taxon>Peronosporomycetes</taxon>
        <taxon>Peronosporales</taxon>
        <taxon>Peronosporaceae</taxon>
        <taxon>Phytophthora</taxon>
    </lineage>
</organism>
<reference evidence="12 13" key="1">
    <citation type="submission" date="2018-08" db="EMBL/GenBank/DDBJ databases">
        <title>Genomic investigation of the strawberry pathogen Phytophthora fragariae indicates pathogenicity is determined by transcriptional variation in three key races.</title>
        <authorList>
            <person name="Adams T.M."/>
            <person name="Armitage A.D."/>
            <person name="Sobczyk M.K."/>
            <person name="Bates H.J."/>
            <person name="Dunwell J.M."/>
            <person name="Nellist C.F."/>
            <person name="Harrison R.J."/>
        </authorList>
    </citation>
    <scope>NUCLEOTIDE SEQUENCE [LARGE SCALE GENOMIC DNA]</scope>
    <source>
        <strain evidence="10 14">A4</strain>
        <strain evidence="8 15">BC-1</strain>
        <strain evidence="9 19">BC-23</strain>
        <strain evidence="7 13">NOV-27</strain>
        <strain evidence="5 16">NOV-5</strain>
        <strain evidence="6 17">NOV-71</strain>
        <strain evidence="11 20">NOV-77</strain>
        <strain evidence="2 12">NOV-9</strain>
        <strain evidence="4 21">ONT-3</strain>
        <strain evidence="3 18">SCRP245</strain>
    </source>
</reference>
<sequence length="80" mass="9035">MASLSATWCPTFSSAIIFLCWTSILSGGCTTWPFTSMVVFCMETTSISRGFNHTLNRKWWALKVMRRRSLLRSQGACMSS</sequence>
<evidence type="ECO:0000313" key="2">
    <source>
        <dbReference type="EMBL" id="KAE8922271.1"/>
    </source>
</evidence>
<keyword evidence="1" id="KW-0812">Transmembrane</keyword>
<evidence type="ECO:0000313" key="7">
    <source>
        <dbReference type="EMBL" id="KAE9172620.1"/>
    </source>
</evidence>
<evidence type="ECO:0000313" key="21">
    <source>
        <dbReference type="Proteomes" id="UP000488956"/>
    </source>
</evidence>
<evidence type="ECO:0000313" key="8">
    <source>
        <dbReference type="EMBL" id="KAE9180754.1"/>
    </source>
</evidence>
<evidence type="ECO:0000313" key="11">
    <source>
        <dbReference type="EMBL" id="KAE9299450.1"/>
    </source>
</evidence>
<keyword evidence="1" id="KW-1133">Transmembrane helix</keyword>